<feature type="binding site" evidence="6">
    <location>
        <position position="201"/>
    </location>
    <ligand>
        <name>a divalent metal cation</name>
        <dbReference type="ChEBI" id="CHEBI:60240"/>
        <label>2</label>
        <note>catalytic</note>
    </ligand>
</feature>
<feature type="binding site" evidence="6">
    <location>
        <position position="94"/>
    </location>
    <ligand>
        <name>a divalent metal cation</name>
        <dbReference type="ChEBI" id="CHEBI:60240"/>
        <label>1</label>
    </ligand>
</feature>
<dbReference type="InterPro" id="IPR036005">
    <property type="entry name" value="Creatinase/aminopeptidase-like"/>
</dbReference>
<comment type="catalytic activity">
    <reaction evidence="6 7">
        <text>Release of N-terminal amino acids, preferentially methionine, from peptides and arylamides.</text>
        <dbReference type="EC" id="3.4.11.18"/>
    </reaction>
</comment>
<comment type="subunit">
    <text evidence="6">Monomer.</text>
</comment>
<dbReference type="SUPFAM" id="SSF55920">
    <property type="entry name" value="Creatinase/aminopeptidase"/>
    <property type="match status" value="1"/>
</dbReference>
<dbReference type="PANTHER" id="PTHR43330">
    <property type="entry name" value="METHIONINE AMINOPEPTIDASE"/>
    <property type="match status" value="1"/>
</dbReference>
<organism evidence="9">
    <name type="scientific">uncultured actinobacterium Rifle_16ft_4_minimus_3564</name>
    <dbReference type="NCBI Taxonomy" id="1665147"/>
    <lineage>
        <taxon>Bacteria</taxon>
        <taxon>Bacillati</taxon>
        <taxon>Actinomycetota</taxon>
        <taxon>Actinomycetes</taxon>
        <taxon>marine Actinobacteria clade</taxon>
        <taxon>environmental samples</taxon>
    </lineage>
</organism>
<evidence type="ECO:0000259" key="8">
    <source>
        <dbReference type="Pfam" id="PF00557"/>
    </source>
</evidence>
<dbReference type="CDD" id="cd01086">
    <property type="entry name" value="MetAP1"/>
    <property type="match status" value="1"/>
</dbReference>
<dbReference type="GO" id="GO:0005829">
    <property type="term" value="C:cytosol"/>
    <property type="evidence" value="ECO:0007669"/>
    <property type="project" value="TreeGrafter"/>
</dbReference>
<accession>A0A0H4T603</accession>
<feature type="binding site" evidence="6">
    <location>
        <position position="105"/>
    </location>
    <ligand>
        <name>a divalent metal cation</name>
        <dbReference type="ChEBI" id="CHEBI:60240"/>
        <label>2</label>
        <note>catalytic</note>
    </ligand>
</feature>
<dbReference type="GO" id="GO:0070006">
    <property type="term" value="F:metalloaminopeptidase activity"/>
    <property type="evidence" value="ECO:0007669"/>
    <property type="project" value="UniProtKB-UniRule"/>
</dbReference>
<dbReference type="PRINTS" id="PR00599">
    <property type="entry name" value="MAPEPTIDASE"/>
</dbReference>
<gene>
    <name evidence="6" type="primary">map</name>
</gene>
<keyword evidence="5 6" id="KW-0378">Hydrolase</keyword>
<dbReference type="InterPro" id="IPR000994">
    <property type="entry name" value="Pept_M24"/>
</dbReference>
<proteinExistence type="inferred from homology"/>
<protein>
    <recommendedName>
        <fullName evidence="6 7">Methionine aminopeptidase</fullName>
        <shortName evidence="6">MAP</shortName>
        <shortName evidence="6">MetAP</shortName>
        <ecNumber evidence="6 7">3.4.11.18</ecNumber>
    </recommendedName>
    <alternativeName>
        <fullName evidence="6">Peptidase M</fullName>
    </alternativeName>
</protein>
<dbReference type="EC" id="3.4.11.18" evidence="6 7"/>
<dbReference type="PROSITE" id="PS00680">
    <property type="entry name" value="MAP_1"/>
    <property type="match status" value="1"/>
</dbReference>
<dbReference type="PANTHER" id="PTHR43330:SF27">
    <property type="entry name" value="METHIONINE AMINOPEPTIDASE"/>
    <property type="match status" value="1"/>
</dbReference>
<evidence type="ECO:0000256" key="1">
    <source>
        <dbReference type="ARBA" id="ARBA00002521"/>
    </source>
</evidence>
<feature type="binding site" evidence="6">
    <location>
        <position position="168"/>
    </location>
    <ligand>
        <name>a divalent metal cation</name>
        <dbReference type="ChEBI" id="CHEBI:60240"/>
        <label>2</label>
        <note>catalytic</note>
    </ligand>
</feature>
<comment type="function">
    <text evidence="1 6">Removes the N-terminal methionine from nascent proteins. The N-terminal methionine is often cleaved when the second residue in the primary sequence is small and uncharged (Met-Ala-, Cys, Gly, Pro, Ser, Thr, or Val). Requires deformylation of the N(alpha)-formylated initiator methionine before it can be hydrolyzed.</text>
</comment>
<evidence type="ECO:0000256" key="2">
    <source>
        <dbReference type="ARBA" id="ARBA00022438"/>
    </source>
</evidence>
<keyword evidence="4 6" id="KW-0479">Metal-binding</keyword>
<evidence type="ECO:0000313" key="9">
    <source>
        <dbReference type="EMBL" id="AKQ02170.1"/>
    </source>
</evidence>
<feature type="binding site" evidence="6">
    <location>
        <position position="77"/>
    </location>
    <ligand>
        <name>substrate</name>
    </ligand>
</feature>
<dbReference type="Gene3D" id="3.90.230.10">
    <property type="entry name" value="Creatinase/methionine aminopeptidase superfamily"/>
    <property type="match status" value="1"/>
</dbReference>
<dbReference type="EMBL" id="KT006996">
    <property type="protein sequence ID" value="AKQ02170.1"/>
    <property type="molecule type" value="Genomic_DNA"/>
</dbReference>
<dbReference type="GO" id="GO:0046872">
    <property type="term" value="F:metal ion binding"/>
    <property type="evidence" value="ECO:0007669"/>
    <property type="project" value="UniProtKB-UniRule"/>
</dbReference>
<dbReference type="HAMAP" id="MF_01974">
    <property type="entry name" value="MetAP_1"/>
    <property type="match status" value="1"/>
</dbReference>
<reference evidence="9" key="1">
    <citation type="journal article" date="2015" name="ISME J.">
        <title>Aquifer environment selects for microbial species cohorts in sediment and groundwater.</title>
        <authorList>
            <person name="Hug L.A."/>
            <person name="Thomas B.C."/>
            <person name="Brown C.T."/>
            <person name="Frischkorn K.R."/>
            <person name="Williams K.H."/>
            <person name="Tringe S.G."/>
            <person name="Banfield J.F."/>
        </authorList>
    </citation>
    <scope>NUCLEOTIDE SEQUENCE</scope>
</reference>
<dbReference type="InterPro" id="IPR001714">
    <property type="entry name" value="Pept_M24_MAP"/>
</dbReference>
<dbReference type="InterPro" id="IPR002467">
    <property type="entry name" value="Pept_M24A_MAP1"/>
</dbReference>
<feature type="binding site" evidence="6">
    <location>
        <position position="232"/>
    </location>
    <ligand>
        <name>a divalent metal cation</name>
        <dbReference type="ChEBI" id="CHEBI:60240"/>
        <label>1</label>
    </ligand>
</feature>
<dbReference type="GO" id="GO:0006508">
    <property type="term" value="P:proteolysis"/>
    <property type="evidence" value="ECO:0007669"/>
    <property type="project" value="UniProtKB-KW"/>
</dbReference>
<dbReference type="Pfam" id="PF00557">
    <property type="entry name" value="Peptidase_M24"/>
    <property type="match status" value="1"/>
</dbReference>
<feature type="binding site" evidence="6">
    <location>
        <position position="175"/>
    </location>
    <ligand>
        <name>substrate</name>
    </ligand>
</feature>
<evidence type="ECO:0000256" key="5">
    <source>
        <dbReference type="ARBA" id="ARBA00022801"/>
    </source>
</evidence>
<feature type="binding site" evidence="6">
    <location>
        <position position="105"/>
    </location>
    <ligand>
        <name>a divalent metal cation</name>
        <dbReference type="ChEBI" id="CHEBI:60240"/>
        <label>1</label>
    </ligand>
</feature>
<name>A0A0H4T603_9ACTN</name>
<comment type="similarity">
    <text evidence="6">Belongs to the peptidase M24A family. Methionine aminopeptidase type 1 subfamily.</text>
</comment>
<dbReference type="GO" id="GO:0004239">
    <property type="term" value="F:initiator methionyl aminopeptidase activity"/>
    <property type="evidence" value="ECO:0007669"/>
    <property type="project" value="UniProtKB-UniRule"/>
</dbReference>
<evidence type="ECO:0000256" key="3">
    <source>
        <dbReference type="ARBA" id="ARBA00022670"/>
    </source>
</evidence>
<keyword evidence="3 6" id="KW-0645">Protease</keyword>
<comment type="cofactor">
    <cofactor evidence="6">
        <name>Co(2+)</name>
        <dbReference type="ChEBI" id="CHEBI:48828"/>
    </cofactor>
    <cofactor evidence="6">
        <name>Zn(2+)</name>
        <dbReference type="ChEBI" id="CHEBI:29105"/>
    </cofactor>
    <cofactor evidence="6">
        <name>Mn(2+)</name>
        <dbReference type="ChEBI" id="CHEBI:29035"/>
    </cofactor>
    <cofactor evidence="6">
        <name>Fe(2+)</name>
        <dbReference type="ChEBI" id="CHEBI:29033"/>
    </cofactor>
    <text evidence="6">Binds 2 divalent metal cations per subunit. Has a high-affinity and a low affinity metal-binding site. The true nature of the physiological cofactor is under debate. The enzyme is active with cobalt, zinc, manganese or divalent iron ions. Most likely, methionine aminopeptidases function as mononuclear Fe(2+)-metalloproteases under physiological conditions, and the catalytically relevant metal-binding site has been assigned to the histidine-containing high-affinity site.</text>
</comment>
<evidence type="ECO:0000256" key="7">
    <source>
        <dbReference type="RuleBase" id="RU003653"/>
    </source>
</evidence>
<feature type="binding site" evidence="6">
    <location>
        <position position="232"/>
    </location>
    <ligand>
        <name>a divalent metal cation</name>
        <dbReference type="ChEBI" id="CHEBI:60240"/>
        <label>2</label>
        <note>catalytic</note>
    </ligand>
</feature>
<evidence type="ECO:0000256" key="6">
    <source>
        <dbReference type="HAMAP-Rule" id="MF_01974"/>
    </source>
</evidence>
<feature type="domain" description="Peptidase M24" evidence="8">
    <location>
        <begin position="11"/>
        <end position="239"/>
    </location>
</feature>
<dbReference type="NCBIfam" id="TIGR00500">
    <property type="entry name" value="met_pdase_I"/>
    <property type="match status" value="1"/>
</dbReference>
<dbReference type="AlphaFoldDB" id="A0A0H4T603"/>
<keyword evidence="2 6" id="KW-0031">Aminopeptidase</keyword>
<evidence type="ECO:0000256" key="4">
    <source>
        <dbReference type="ARBA" id="ARBA00022723"/>
    </source>
</evidence>
<sequence>MITIKSRKEFEKMAVAGQTVAVVLETVKQAAGPGVSLTDLDAIAAEVIRARGCTPSFLGYHGYPASICTSPNGVIVHGIPSDYRLVEGDVLSVDAGAIFEGFHGDAAITFPIGEVSPEARLLIDTTERALAAGITQVKAGARLGDIGHAVESEANRHGFGVVREYVGHGIGRQMHEDPQVPNYGKPGTGTKLRRGMAICIEPMFNLGGQETVVETDGWTVMTADGSLSAHFEHTVAITDRGPLVMTLLGATEDDLAVTPAGG</sequence>